<dbReference type="AlphaFoldDB" id="A0AAW8QVR3"/>
<keyword evidence="2" id="KW-1185">Reference proteome</keyword>
<evidence type="ECO:0000313" key="2">
    <source>
        <dbReference type="Proteomes" id="UP001249020"/>
    </source>
</evidence>
<gene>
    <name evidence="1" type="ORF">RM544_01500</name>
</gene>
<proteinExistence type="predicted"/>
<reference evidence="1 2" key="1">
    <citation type="submission" date="2023-09" db="EMBL/GenBank/DDBJ databases">
        <authorList>
            <person name="Rey-Velasco X."/>
        </authorList>
    </citation>
    <scope>NUCLEOTIDE SEQUENCE [LARGE SCALE GENOMIC DNA]</scope>
    <source>
        <strain evidence="1 2">W409</strain>
    </source>
</reference>
<accession>A0AAW8QVR3</accession>
<organism evidence="1 2">
    <name type="scientific">Brumicola blandensis</name>
    <dbReference type="NCBI Taxonomy" id="3075611"/>
    <lineage>
        <taxon>Bacteria</taxon>
        <taxon>Pseudomonadati</taxon>
        <taxon>Pseudomonadota</taxon>
        <taxon>Gammaproteobacteria</taxon>
        <taxon>Alteromonadales</taxon>
        <taxon>Alteromonadaceae</taxon>
        <taxon>Brumicola</taxon>
    </lineage>
</organism>
<name>A0AAW8QVR3_9ALTE</name>
<protein>
    <submittedName>
        <fullName evidence="1">Uncharacterized protein</fullName>
    </submittedName>
</protein>
<dbReference type="RefSeq" id="WP_311360013.1">
    <property type="nucleotide sequence ID" value="NZ_JAVRIE010000001.1"/>
</dbReference>
<comment type="caution">
    <text evidence="1">The sequence shown here is derived from an EMBL/GenBank/DDBJ whole genome shotgun (WGS) entry which is preliminary data.</text>
</comment>
<sequence>MDSQNLEPGSNTESLFIAKQQLRVLTQSLPSESASKTTRPLFNDLVYCACRPNSVFAKKTLGLINQQADLAQQFAWVLNKLSFTQSDAQIAASSETDIEERSNDKFEIRIKQDRLMPNQAYITLKIKSDLPNTEQGLYLHLLRDNQFFVLHFPELIDSKTQLVIDKDSQSYALLCHVETQIFIQQH</sequence>
<dbReference type="Proteomes" id="UP001249020">
    <property type="component" value="Unassembled WGS sequence"/>
</dbReference>
<dbReference type="EMBL" id="JAVRIE010000001">
    <property type="protein sequence ID" value="MDT0581201.1"/>
    <property type="molecule type" value="Genomic_DNA"/>
</dbReference>
<evidence type="ECO:0000313" key="1">
    <source>
        <dbReference type="EMBL" id="MDT0581201.1"/>
    </source>
</evidence>